<dbReference type="EMBL" id="GDAI01000996">
    <property type="protein sequence ID" value="JAI16607.1"/>
    <property type="molecule type" value="mRNA"/>
</dbReference>
<sequence length="308" mass="35944">SEALLPRNLTIYDYANNKVAKGRISKGQRKVEEPKLILEQSEEVLDMDEDVEHQKRKKDTNENEVDAGHVYNEFTLDFWFMISEYMQPEDVGRFALICKTTHYVASTAKFWYHLYYRYYKPDIELPLRLQPDCMRRLDGLRSAVIRSLFYTYPPFAERPKFSTDLSALKKLQLIGTWFTKTKNLWATCFKFCQKGKKKKKKCIASNVTASWDDDSNDFAQAVADVTDNPEECCKILTIFTARFIPVPTFISQKLFISEAMQPLSKDLRSTKVKLEFVDYSGKFVGMATFDPIVSCKIHDWWSPEYNVL</sequence>
<keyword evidence="5" id="KW-0472">Membrane</keyword>
<dbReference type="GO" id="GO:0016020">
    <property type="term" value="C:membrane"/>
    <property type="evidence" value="ECO:0007669"/>
    <property type="project" value="UniProtKB-SubCell"/>
</dbReference>
<evidence type="ECO:0008006" key="7">
    <source>
        <dbReference type="Google" id="ProtNLM"/>
    </source>
</evidence>
<dbReference type="InterPro" id="IPR036047">
    <property type="entry name" value="F-box-like_dom_sf"/>
</dbReference>
<dbReference type="PANTHER" id="PTHR20988">
    <property type="entry name" value="TRANSMEMBRANE PROTEIN 183A-RELATED"/>
    <property type="match status" value="1"/>
</dbReference>
<evidence type="ECO:0000256" key="3">
    <source>
        <dbReference type="ARBA" id="ARBA00022692"/>
    </source>
</evidence>
<evidence type="ECO:0000256" key="4">
    <source>
        <dbReference type="ARBA" id="ARBA00022989"/>
    </source>
</evidence>
<comment type="similarity">
    <text evidence="2">Belongs to the TMEM183 family.</text>
</comment>
<reference evidence="6" key="1">
    <citation type="journal article" date="2015" name="Insect Biochem. Mol. Biol.">
        <title>An insight into the sialome of the horse fly, Tabanus bromius.</title>
        <authorList>
            <person name="Ribeiro J.M."/>
            <person name="Kazimirova M."/>
            <person name="Takac P."/>
            <person name="Andersen J.F."/>
            <person name="Francischetti I.M."/>
        </authorList>
    </citation>
    <scope>NUCLEOTIDE SEQUENCE</scope>
</reference>
<organism evidence="6">
    <name type="scientific">Tabanus bromius</name>
    <name type="common">Band-eyed brown horse fly</name>
    <dbReference type="NCBI Taxonomy" id="304241"/>
    <lineage>
        <taxon>Eukaryota</taxon>
        <taxon>Metazoa</taxon>
        <taxon>Ecdysozoa</taxon>
        <taxon>Arthropoda</taxon>
        <taxon>Hexapoda</taxon>
        <taxon>Insecta</taxon>
        <taxon>Pterygota</taxon>
        <taxon>Neoptera</taxon>
        <taxon>Endopterygota</taxon>
        <taxon>Diptera</taxon>
        <taxon>Brachycera</taxon>
        <taxon>Tabanomorpha</taxon>
        <taxon>Tabanoidea</taxon>
        <taxon>Tabanidae</taxon>
        <taxon>Tabanus</taxon>
    </lineage>
</organism>
<keyword evidence="4" id="KW-1133">Transmembrane helix</keyword>
<dbReference type="InterPro" id="IPR026509">
    <property type="entry name" value="TMEM183"/>
</dbReference>
<feature type="non-terminal residue" evidence="6">
    <location>
        <position position="1"/>
    </location>
</feature>
<proteinExistence type="evidence at transcript level"/>
<evidence type="ECO:0000256" key="5">
    <source>
        <dbReference type="ARBA" id="ARBA00023136"/>
    </source>
</evidence>
<dbReference type="GO" id="GO:0031647">
    <property type="term" value="P:regulation of protein stability"/>
    <property type="evidence" value="ECO:0007669"/>
    <property type="project" value="TreeGrafter"/>
</dbReference>
<evidence type="ECO:0000313" key="6">
    <source>
        <dbReference type="EMBL" id="JAI16607.1"/>
    </source>
</evidence>
<keyword evidence="3" id="KW-0812">Transmembrane</keyword>
<dbReference type="AlphaFoldDB" id="A0A0K8TQG9"/>
<dbReference type="SUPFAM" id="SSF81383">
    <property type="entry name" value="F-box domain"/>
    <property type="match status" value="1"/>
</dbReference>
<accession>A0A0K8TQG9</accession>
<comment type="subcellular location">
    <subcellularLocation>
        <location evidence="1">Membrane</location>
        <topology evidence="1">Single-pass membrane protein</topology>
    </subcellularLocation>
</comment>
<evidence type="ECO:0000256" key="1">
    <source>
        <dbReference type="ARBA" id="ARBA00004167"/>
    </source>
</evidence>
<name>A0A0K8TQG9_TABBR</name>
<evidence type="ECO:0000256" key="2">
    <source>
        <dbReference type="ARBA" id="ARBA00006744"/>
    </source>
</evidence>
<dbReference type="GO" id="GO:0019005">
    <property type="term" value="C:SCF ubiquitin ligase complex"/>
    <property type="evidence" value="ECO:0007669"/>
    <property type="project" value="TreeGrafter"/>
</dbReference>
<protein>
    <recommendedName>
        <fullName evidence="7">Transmembrane protein</fullName>
    </recommendedName>
</protein>
<dbReference type="PANTHER" id="PTHR20988:SF2">
    <property type="entry name" value="TRANSMEMBRANE PROTEIN 183A-RELATED"/>
    <property type="match status" value="1"/>
</dbReference>